<protein>
    <submittedName>
        <fullName evidence="2">Type II secretion system GspH family protein</fullName>
    </submittedName>
</protein>
<comment type="caution">
    <text evidence="2">The sequence shown here is derived from an EMBL/GenBank/DDBJ whole genome shotgun (WGS) entry which is preliminary data.</text>
</comment>
<reference evidence="2" key="1">
    <citation type="journal article" date="2021" name="PeerJ">
        <title>Extensive microbial diversity within the chicken gut microbiome revealed by metagenomics and culture.</title>
        <authorList>
            <person name="Gilroy R."/>
            <person name="Ravi A."/>
            <person name="Getino M."/>
            <person name="Pursley I."/>
            <person name="Horton D.L."/>
            <person name="Alikhan N.F."/>
            <person name="Baker D."/>
            <person name="Gharbi K."/>
            <person name="Hall N."/>
            <person name="Watson M."/>
            <person name="Adriaenssens E.M."/>
            <person name="Foster-Nyarko E."/>
            <person name="Jarju S."/>
            <person name="Secka A."/>
            <person name="Antonio M."/>
            <person name="Oren A."/>
            <person name="Chaudhuri R.R."/>
            <person name="La Ragione R."/>
            <person name="Hildebrand F."/>
            <person name="Pallen M.J."/>
        </authorList>
    </citation>
    <scope>NUCLEOTIDE SEQUENCE</scope>
    <source>
        <strain evidence="2">7886</strain>
    </source>
</reference>
<evidence type="ECO:0000256" key="1">
    <source>
        <dbReference type="SAM" id="Phobius"/>
    </source>
</evidence>
<dbReference type="EMBL" id="DYWC01000114">
    <property type="protein sequence ID" value="HJF86802.1"/>
    <property type="molecule type" value="Genomic_DNA"/>
</dbReference>
<keyword evidence="1" id="KW-0812">Transmembrane</keyword>
<feature type="transmembrane region" description="Helical" evidence="1">
    <location>
        <begin position="6"/>
        <end position="30"/>
    </location>
</feature>
<gene>
    <name evidence="2" type="ORF">K8V88_05115</name>
</gene>
<keyword evidence="1" id="KW-1133">Transmembrane helix</keyword>
<dbReference type="Proteomes" id="UP000747013">
    <property type="component" value="Unassembled WGS sequence"/>
</dbReference>
<evidence type="ECO:0000313" key="3">
    <source>
        <dbReference type="Proteomes" id="UP000747013"/>
    </source>
</evidence>
<keyword evidence="1" id="KW-0472">Membrane</keyword>
<proteinExistence type="predicted"/>
<dbReference type="AlphaFoldDB" id="A0A921L9V2"/>
<evidence type="ECO:0000313" key="2">
    <source>
        <dbReference type="EMBL" id="HJF86802.1"/>
    </source>
</evidence>
<reference evidence="2" key="2">
    <citation type="submission" date="2021-09" db="EMBL/GenBank/DDBJ databases">
        <authorList>
            <person name="Gilroy R."/>
        </authorList>
    </citation>
    <scope>NUCLEOTIDE SEQUENCE</scope>
    <source>
        <strain evidence="2">7886</strain>
    </source>
</reference>
<sequence length="144" mass="16719">MPVRKAFTLLETVVSLAIFCSLTIFSIYNLKDYQARVEERQYLQWFKDSFKSTFNYCYLHNTGGRMVFDKERIIFHTSKDDKTKTQSKKIPKTLKITSGSRANYTINNGGEATAATITVESKLSHQKFFYKIQMNWGEIIETTS</sequence>
<name>A0A921L9V2_9LACO</name>
<organism evidence="2 3">
    <name type="scientific">Companilactobacillus farciminis</name>
    <dbReference type="NCBI Taxonomy" id="1612"/>
    <lineage>
        <taxon>Bacteria</taxon>
        <taxon>Bacillati</taxon>
        <taxon>Bacillota</taxon>
        <taxon>Bacilli</taxon>
        <taxon>Lactobacillales</taxon>
        <taxon>Lactobacillaceae</taxon>
        <taxon>Companilactobacillus</taxon>
    </lineage>
</organism>
<accession>A0A921L9V2</accession>